<dbReference type="PROSITE" id="PS50802">
    <property type="entry name" value="OTU"/>
    <property type="match status" value="1"/>
</dbReference>
<keyword evidence="8" id="KW-0645">Protease</keyword>
<evidence type="ECO:0007829" key="24">
    <source>
        <dbReference type="PeptideAtlas" id="A0A8M1P7L2"/>
    </source>
</evidence>
<reference evidence="22" key="4">
    <citation type="journal article" date="2015" name="Nat. Commun.">
        <title>RFX transcription factors are essential for hearing in mice.</title>
        <authorList>
            <person name="Elkon R."/>
            <person name="Milon B."/>
            <person name="Morrison L."/>
            <person name="Shah M."/>
            <person name="Vijayakumar S."/>
            <person name="Racherla M."/>
            <person name="Leitch C.C."/>
            <person name="Silipino L."/>
            <person name="Hadi S."/>
            <person name="Weiss-Gayet M."/>
            <person name="Barras E."/>
            <person name="Schmid C.D."/>
            <person name="Ait-Lounis A."/>
            <person name="Barnes A."/>
            <person name="Song Y."/>
            <person name="Eisenman D.J."/>
            <person name="Eliyahu E."/>
            <person name="Frolenkov G.I."/>
            <person name="Strome S.E."/>
            <person name="Durand B."/>
            <person name="Zaghloul N.A."/>
            <person name="Jones S.M."/>
            <person name="Reith W."/>
            <person name="Hertzano R."/>
        </authorList>
    </citation>
    <scope>NUCLEOTIDE SEQUENCE</scope>
    <source>
        <strain evidence="22">Tuebingen</strain>
    </source>
</reference>
<reference evidence="22" key="1">
    <citation type="journal article" date="2009" name="BMC Genomics">
        <title>Genome-wide loss-of-function analysis of deubiquitylating enzymes for zebrafish development.</title>
        <authorList>
            <person name="Tse W.K."/>
            <person name="Eisenhaber B."/>
            <person name="Ho S.H."/>
            <person name="Ng Q."/>
            <person name="Eisenhaber F."/>
            <person name="Jiang Y.J."/>
        </authorList>
    </citation>
    <scope>NUCLEOTIDE SEQUENCE</scope>
    <source>
        <strain evidence="22">Tuebingen</strain>
    </source>
</reference>
<feature type="region of interest" description="Disordered" evidence="18">
    <location>
        <begin position="1024"/>
        <end position="1057"/>
    </location>
</feature>
<dbReference type="PANTHER" id="PTHR12419">
    <property type="entry name" value="OTU DOMAIN CONTAINING PROTEIN"/>
    <property type="match status" value="1"/>
</dbReference>
<dbReference type="Proteomes" id="UP000000437">
    <property type="component" value="Chromosome 23"/>
</dbReference>
<evidence type="ECO:0000256" key="17">
    <source>
        <dbReference type="ARBA" id="ARBA00074854"/>
    </source>
</evidence>
<keyword evidence="10" id="KW-0378">Hydrolase</keyword>
<keyword evidence="12" id="KW-0391">Immunity</keyword>
<dbReference type="InterPro" id="IPR050704">
    <property type="entry name" value="Peptidase_C85-like"/>
</dbReference>
<evidence type="ECO:0000256" key="2">
    <source>
        <dbReference type="ARBA" id="ARBA00004123"/>
    </source>
</evidence>
<dbReference type="OrthoDB" id="10017659at2759"/>
<dbReference type="GO" id="GO:0006508">
    <property type="term" value="P:proteolysis"/>
    <property type="evidence" value="ECO:0007669"/>
    <property type="project" value="UniProtKB-KW"/>
</dbReference>
<evidence type="ECO:0000313" key="21">
    <source>
        <dbReference type="Proteomes" id="UP000000437"/>
    </source>
</evidence>
<feature type="region of interest" description="Disordered" evidence="18">
    <location>
        <begin position="669"/>
        <end position="696"/>
    </location>
</feature>
<reference evidence="22" key="6">
    <citation type="submission" date="2025-08" db="UniProtKB">
        <authorList>
            <consortium name="RefSeq"/>
        </authorList>
    </citation>
    <scope>IDENTIFICATION</scope>
    <source>
        <strain evidence="22">Tuebingen</strain>
    </source>
</reference>
<evidence type="ECO:0000259" key="20">
    <source>
        <dbReference type="PROSITE" id="PS50802"/>
    </source>
</evidence>
<dbReference type="SMR" id="A0A8M1P7L2"/>
<dbReference type="GO" id="GO:0045087">
    <property type="term" value="P:innate immune response"/>
    <property type="evidence" value="ECO:0007669"/>
    <property type="project" value="UniProtKB-KW"/>
</dbReference>
<evidence type="ECO:0000313" key="22">
    <source>
        <dbReference type="RefSeq" id="NP_001299588.3"/>
    </source>
</evidence>
<feature type="region of interest" description="Disordered" evidence="18">
    <location>
        <begin position="1305"/>
        <end position="1358"/>
    </location>
</feature>
<feature type="region of interest" description="Disordered" evidence="18">
    <location>
        <begin position="341"/>
        <end position="420"/>
    </location>
</feature>
<comment type="subunit">
    <text evidence="16">Interacts with MYD88; the interaction is direct. Interacts with ALKBH3; the interaction is direct. Interacts with USP7; the interaction is direct. Interacts with USP9X; the interaction is direct.</text>
</comment>
<dbReference type="PANTHER" id="PTHR12419:SF9">
    <property type="entry name" value="OTU DOMAIN-CONTAINING PROTEIN 4"/>
    <property type="match status" value="1"/>
</dbReference>
<dbReference type="GO" id="GO:0070536">
    <property type="term" value="P:protein K63-linked deubiquitination"/>
    <property type="evidence" value="ECO:0007669"/>
    <property type="project" value="UniProtKB-ARBA"/>
</dbReference>
<evidence type="ECO:0000256" key="12">
    <source>
        <dbReference type="ARBA" id="ARBA00022859"/>
    </source>
</evidence>
<evidence type="ECO:0000313" key="23">
    <source>
        <dbReference type="ZFIN" id="ZDB-GENE-030131-5338"/>
    </source>
</evidence>
<dbReference type="SUPFAM" id="SSF63748">
    <property type="entry name" value="Tudor/PWWP/MBT"/>
    <property type="match status" value="1"/>
</dbReference>
<dbReference type="SUPFAM" id="SSF54001">
    <property type="entry name" value="Cysteine proteinases"/>
    <property type="match status" value="1"/>
</dbReference>
<evidence type="ECO:0000256" key="5">
    <source>
        <dbReference type="ARBA" id="ARBA00022490"/>
    </source>
</evidence>
<reference evidence="22" key="5">
    <citation type="journal article" date="2016" name="BMC Genomics">
        <title>Gene evolution and gene expression after whole genome duplication in fish: the PhyloFish database.</title>
        <authorList>
            <person name="Pasquier J."/>
            <person name="Cabau C."/>
            <person name="Nguyen T."/>
            <person name="Jouanno E."/>
            <person name="Severac D."/>
            <person name="Braasch I."/>
            <person name="Journot L."/>
            <person name="Pontarotti P."/>
            <person name="Klopp C."/>
            <person name="Postlethwait J.H."/>
            <person name="Guiguen Y."/>
            <person name="Bobe J."/>
        </authorList>
    </citation>
    <scope>NUCLEOTIDE SEQUENCE</scope>
    <source>
        <strain evidence="22">Tuebingen</strain>
    </source>
</reference>
<evidence type="ECO:0000256" key="10">
    <source>
        <dbReference type="ARBA" id="ARBA00022801"/>
    </source>
</evidence>
<feature type="region of interest" description="Disordered" evidence="18">
    <location>
        <begin position="189"/>
        <end position="243"/>
    </location>
</feature>
<dbReference type="Gene3D" id="3.90.70.80">
    <property type="match status" value="1"/>
</dbReference>
<feature type="compositionally biased region" description="Basic and acidic residues" evidence="18">
    <location>
        <begin position="489"/>
        <end position="505"/>
    </location>
</feature>
<comment type="catalytic activity">
    <reaction evidence="1">
        <text>Thiol-dependent hydrolysis of ester, thioester, amide, peptide and isopeptide bonds formed by the C-terminal Gly of ubiquitin (a 76-residue protein attached to proteins as an intracellular targeting signal).</text>
        <dbReference type="EC" id="3.4.19.12"/>
    </reaction>
</comment>
<feature type="compositionally biased region" description="Polar residues" evidence="18">
    <location>
        <begin position="671"/>
        <end position="696"/>
    </location>
</feature>
<accession>A0A8M1P7L2</accession>
<keyword evidence="11" id="KW-0788">Thiol protease</keyword>
<keyword evidence="5" id="KW-0963">Cytoplasm</keyword>
<dbReference type="InterPro" id="IPR038765">
    <property type="entry name" value="Papain-like_cys_pep_sf"/>
</dbReference>
<reference evidence="22" key="2">
    <citation type="journal article" date="2013" name="Biochim. Biophys. Acta">
        <title>Zebrafish transforming growth factor-beta-stimulated clone 22 domain 3 (TSC22D3) plays critical roles in Bmp-dependent dorsoventral patterning via two deubiquitylating enzymes Usp15 and Otud4.</title>
        <authorList>
            <person name="Tse W.K."/>
            <person name="Jiang Y.J."/>
            <person name="Wong C.K."/>
        </authorList>
    </citation>
    <scope>NUCLEOTIDE SEQUENCE</scope>
    <source>
        <strain evidence="22">Tuebingen</strain>
    </source>
</reference>
<keyword evidence="9" id="KW-0833">Ubl conjugation pathway</keyword>
<comment type="subcellular location">
    <subcellularLocation>
        <location evidence="3">Cytoplasm</location>
    </subcellularLocation>
    <subcellularLocation>
        <location evidence="2">Nucleus</location>
    </subcellularLocation>
</comment>
<reference evidence="22" key="3">
    <citation type="journal article" date="2013" name="N. Engl. J. Med.">
        <title>Ataxia, dementia, and hypogonadotropism caused by disordered ubiquitination.</title>
        <authorList>
            <person name="Margolin D.H."/>
            <person name="Kousi M."/>
            <person name="Chan Y.M."/>
            <person name="Lim E.T."/>
            <person name="Schmahmann J.D."/>
            <person name="Hadjivassiliou M."/>
            <person name="Hall J.E."/>
            <person name="Adam I."/>
            <person name="Dwyer A."/>
            <person name="Plummer L."/>
            <person name="Aldrin S.V."/>
            <person name="O'Rourke J."/>
            <person name="Kirby A."/>
            <person name="Lage K."/>
            <person name="Milunsky A."/>
            <person name="Milunsky J.M."/>
            <person name="Chan J."/>
            <person name="Hedley-Whyte E.T."/>
            <person name="Daly M.J."/>
            <person name="Katsanis N."/>
            <person name="Seminara S.B."/>
        </authorList>
    </citation>
    <scope>NUCLEOTIDE SEQUENCE</scope>
    <source>
        <strain evidence="22">Tuebingen</strain>
    </source>
</reference>
<organism evidence="21 22">
    <name type="scientific">Danio rerio</name>
    <name type="common">Zebrafish</name>
    <name type="synonym">Brachydanio rerio</name>
    <dbReference type="NCBI Taxonomy" id="7955"/>
    <lineage>
        <taxon>Eukaryota</taxon>
        <taxon>Metazoa</taxon>
        <taxon>Chordata</taxon>
        <taxon>Craniata</taxon>
        <taxon>Vertebrata</taxon>
        <taxon>Euteleostomi</taxon>
        <taxon>Actinopterygii</taxon>
        <taxon>Neopterygii</taxon>
        <taxon>Teleostei</taxon>
        <taxon>Ostariophysi</taxon>
        <taxon>Cypriniformes</taxon>
        <taxon>Danionidae</taxon>
        <taxon>Danioninae</taxon>
        <taxon>Danio</taxon>
    </lineage>
</organism>
<dbReference type="GO" id="GO:0009953">
    <property type="term" value="P:dorsal/ventral pattern formation"/>
    <property type="evidence" value="ECO:0000316"/>
    <property type="project" value="ZFIN"/>
</dbReference>
<evidence type="ECO:0000256" key="4">
    <source>
        <dbReference type="ARBA" id="ARBA00012759"/>
    </source>
</evidence>
<feature type="region of interest" description="Disordered" evidence="18">
    <location>
        <begin position="956"/>
        <end position="981"/>
    </location>
</feature>
<dbReference type="EC" id="3.4.19.12" evidence="4"/>
<feature type="compositionally biased region" description="Polar residues" evidence="18">
    <location>
        <begin position="1025"/>
        <end position="1055"/>
    </location>
</feature>
<dbReference type="CDD" id="cd22794">
    <property type="entry name" value="OTU_OTUD4"/>
    <property type="match status" value="1"/>
</dbReference>
<dbReference type="GO" id="GO:0043010">
    <property type="term" value="P:camera-type eye development"/>
    <property type="evidence" value="ECO:0000315"/>
    <property type="project" value="ZFIN"/>
</dbReference>
<keyword evidence="7" id="KW-0399">Innate immunity</keyword>
<dbReference type="GO" id="GO:0034122">
    <property type="term" value="P:negative regulation of toll-like receptor signaling pathway"/>
    <property type="evidence" value="ECO:0000318"/>
    <property type="project" value="GO_Central"/>
</dbReference>
<evidence type="ECO:0000256" key="9">
    <source>
        <dbReference type="ARBA" id="ARBA00022786"/>
    </source>
</evidence>
<evidence type="ECO:0000256" key="11">
    <source>
        <dbReference type="ARBA" id="ARBA00022807"/>
    </source>
</evidence>
<dbReference type="GO" id="GO:0061578">
    <property type="term" value="F:K63-linked deubiquitinase activity"/>
    <property type="evidence" value="ECO:0000318"/>
    <property type="project" value="GO_Central"/>
</dbReference>
<feature type="compositionally biased region" description="Basic and acidic residues" evidence="18">
    <location>
        <begin position="191"/>
        <end position="205"/>
    </location>
</feature>
<proteinExistence type="evidence at protein level"/>
<dbReference type="KEGG" id="dre:327127"/>
<evidence type="ECO:0000256" key="6">
    <source>
        <dbReference type="ARBA" id="ARBA00022553"/>
    </source>
</evidence>
<feature type="compositionally biased region" description="Basic and acidic residues" evidence="18">
    <location>
        <begin position="1328"/>
        <end position="1343"/>
    </location>
</feature>
<feature type="domain" description="OTU" evidence="20">
    <location>
        <begin position="33"/>
        <end position="154"/>
    </location>
</feature>
<keyword evidence="14" id="KW-0539">Nucleus</keyword>
<keyword evidence="6" id="KW-0597">Phosphoprotein</keyword>
<dbReference type="PROSITE" id="PS50304">
    <property type="entry name" value="TUDOR"/>
    <property type="match status" value="1"/>
</dbReference>
<dbReference type="FunFam" id="3.90.70.80:FF:000013">
    <property type="entry name" value="OTU domain-containing protein 4"/>
    <property type="match status" value="1"/>
</dbReference>
<evidence type="ECO:0000256" key="1">
    <source>
        <dbReference type="ARBA" id="ARBA00000707"/>
    </source>
</evidence>
<dbReference type="InterPro" id="IPR003323">
    <property type="entry name" value="OTU_dom"/>
</dbReference>
<feature type="compositionally biased region" description="Polar residues" evidence="18">
    <location>
        <begin position="565"/>
        <end position="576"/>
    </location>
</feature>
<comment type="function">
    <text evidence="15">Deubiquitinase which hydrolyzes the isopeptide bond between the ubiquitin C-terminus and the lysine epsilon-amino group of the target protein. May negatively regulate inflammatory and pathogen recognition signaling in innate immune response. Upon phosphorylation at Ser-202 and Ser-204 residues, via IL-1 receptor and Toll-like receptor signaling pathway, specifically deubiquitinates 'Lys-63'-polyubiquitinated MYD88 adapter protein triggering down-regulation of NF-kappa-B-dependent transcription of inflammatory mediators. Independently of the catalytic activity, acts as a scaffold for alternative deubiquitinases to assemble specific deubiquitinase-substrate complexes. Associates with USP7 and USP9X deubiquitinases to stabilize alkylation repair enzyme ALKBH3, thereby promoting the repair of alkylated DNA lesions.</text>
</comment>
<feature type="compositionally biased region" description="Polar residues" evidence="18">
    <location>
        <begin position="539"/>
        <end position="551"/>
    </location>
</feature>
<sequence length="1358" mass="147173">MELRAASADAQQQLAGDRTHESRMDEYLRSLGFYRKKIAKDGSCLFRAVAEQILHCQGLHTQVRAACVNYLRQNRPTYELFIEGNFEKYLENLQDPQSWVGQVEISALAELYKHDFIIFQEPDQPPVNLTENGFTHKVRLCFLNGNHYDSVYPESFEKNAAVCQSILYELLYERVCGVERNVVGSCVKGGRGRDRQDSEECKSSEESELEEDDFWSTEPREKTSNGMNARPPQRGRGRGYSRGRGREFLSTKVQKSLNPTLYRNVEYDVWLRSKRLQQQRDFCIAAGMQYSVGDKCKVQLSGSNRLYSAYVKEVSPDNGPVTVFIEELNKQQTVPLLNLRLPSEEPQSWHTVSERGKRQAAPNNEWESRGGRRPNRMQSQSAPSVRVHKQHSWPPQATTDDARNKFSRRSDQRSSPVCILPEEEEESVVLELLHKDEHNFPSLGPSPQTATPGEVIKKGGEKKSHRKKEQKENFMETEASQKPLQRQKSGTEEKHGIKFSEEPRQRSSSTINEKLQEKPIPVAASPPSPAIFLSGPKTPISSSNSATSPDPNRSAPEAVKKATIQPKSSPAQNPDNSHLEPVSTLASLQHISRVAPVSETTPASQFISGAAPVSVVPPASQSISATTPAPQSISAAAPVSVSTPASDSILVAAPDSATTPASQYIPGSRAVSVSTPAPQSISGATAVSSNTPTPHSISRATAVSVTAPAPHFTFVATAESISTPSPHSISGATAVATPAPIQSAPALNSTKPSFQMAQLPTVELLPRTEAPSQFTSVELVASQITLVPLPTSTPTQTTLAPTCPIPAAPVESSLCIQTLPPANTSTLSPTPSSTIPISAQAQVATPVLDSPGLSSTPHPIHANNAPPIPKKTVDPQTTMMPVPLPHAAPTSISPSIGSANASPPDLPLVSPKESVPSACETSTIPASGAAPVVDHPSQPQHLPFPQVQWSQLLQDPVYPGFPQNEKGQLEPPPPFSYSQKGEDLPKDISVLKFFFNLGVKAYTQPMFPPIVYLAPLNQAYLRGPSPSSDSPANPTITSWQPENPSSQPQSLSSMVDTPLDSHAPIAPVAAGSSPVDPIEVRGYNDPPSIPMHVPPRPPMPWSAPSVSSAYPGGYPTTPPVQFSTPPYPPPGNQMYPPSSVGYHRMPFPPMPLEAINHGPHGPIDVLPFARPTLERGQENGQLSINPQFRSVQNSAGFPGGQPHFLSGVDFKSVDTPVSLGGMEPPPYGGHCSVPSFQIGPLQGDMSGLIPLPNGSLGRQGGAFPKNLHAEDSSRLVHTFSPEEKWPEEMESTNVDLRVPQLYYSHSYRGGGRRGQEDRGGYRGRSQRGRKDYIGRGRQDDQSYRHYGRRGAGPQLPYQ</sequence>
<evidence type="ECO:0000256" key="15">
    <source>
        <dbReference type="ARBA" id="ARBA00058854"/>
    </source>
</evidence>
<evidence type="ECO:0000256" key="16">
    <source>
        <dbReference type="ARBA" id="ARBA00062839"/>
    </source>
</evidence>
<gene>
    <name evidence="22 23" type="primary">otud4</name>
    <name evidence="22" type="synonym">wu:fd14a11</name>
    <name evidence="22" type="synonym">wu:fe11h08</name>
    <name evidence="22" type="synonym">zgc:165536</name>
</gene>
<evidence type="ECO:0000256" key="14">
    <source>
        <dbReference type="ARBA" id="ARBA00023242"/>
    </source>
</evidence>
<dbReference type="AGR" id="ZFIN:ZDB-GENE-030131-5338"/>
<keyword evidence="13" id="KW-0007">Acetylation</keyword>
<feature type="region of interest" description="Disordered" evidence="18">
    <location>
        <begin position="438"/>
        <end position="580"/>
    </location>
</feature>
<feature type="compositionally biased region" description="Polar residues" evidence="18">
    <location>
        <begin position="890"/>
        <end position="901"/>
    </location>
</feature>
<feature type="domain" description="Tudor" evidence="19">
    <location>
        <begin position="289"/>
        <end position="349"/>
    </location>
</feature>
<feature type="compositionally biased region" description="Basic and acidic residues" evidence="18">
    <location>
        <begin position="400"/>
        <end position="412"/>
    </location>
</feature>
<evidence type="ECO:0000256" key="18">
    <source>
        <dbReference type="SAM" id="MobiDB-lite"/>
    </source>
</evidence>
<evidence type="ECO:0000256" key="13">
    <source>
        <dbReference type="ARBA" id="ARBA00022990"/>
    </source>
</evidence>
<dbReference type="Pfam" id="PF02338">
    <property type="entry name" value="OTU"/>
    <property type="match status" value="1"/>
</dbReference>
<dbReference type="CTD" id="54726"/>
<dbReference type="GO" id="GO:0005634">
    <property type="term" value="C:nucleus"/>
    <property type="evidence" value="ECO:0007669"/>
    <property type="project" value="UniProtKB-SubCell"/>
</dbReference>
<dbReference type="ZFIN" id="ZDB-GENE-030131-5338">
    <property type="gene designation" value="otud4"/>
</dbReference>
<evidence type="ECO:0000259" key="19">
    <source>
        <dbReference type="PROSITE" id="PS50304"/>
    </source>
</evidence>
<dbReference type="InterPro" id="IPR002999">
    <property type="entry name" value="Tudor"/>
</dbReference>
<feature type="compositionally biased region" description="Basic residues" evidence="18">
    <location>
        <begin position="233"/>
        <end position="243"/>
    </location>
</feature>
<evidence type="ECO:0000256" key="3">
    <source>
        <dbReference type="ARBA" id="ARBA00004496"/>
    </source>
</evidence>
<dbReference type="CDD" id="cd20448">
    <property type="entry name" value="Tudor_OTUD4"/>
    <property type="match status" value="1"/>
</dbReference>
<evidence type="ECO:0000256" key="7">
    <source>
        <dbReference type="ARBA" id="ARBA00022588"/>
    </source>
</evidence>
<feature type="compositionally biased region" description="Polar residues" evidence="18">
    <location>
        <begin position="478"/>
        <end position="488"/>
    </location>
</feature>
<feature type="compositionally biased region" description="Acidic residues" evidence="18">
    <location>
        <begin position="206"/>
        <end position="215"/>
    </location>
</feature>
<keyword evidence="21" id="KW-1185">Reference proteome</keyword>
<keyword evidence="24" id="KW-1267">Proteomics identification</keyword>
<name>A0A8M1P7L2_DANRE</name>
<dbReference type="GO" id="GO:0004843">
    <property type="term" value="F:cysteine-type deubiquitinase activity"/>
    <property type="evidence" value="ECO:0000318"/>
    <property type="project" value="GO_Central"/>
</dbReference>
<dbReference type="GO" id="GO:2000660">
    <property type="term" value="P:negative regulation of interleukin-1-mediated signaling pathway"/>
    <property type="evidence" value="ECO:0000318"/>
    <property type="project" value="GO_Central"/>
</dbReference>
<dbReference type="RefSeq" id="NP_001299588.3">
    <property type="nucleotide sequence ID" value="NM_001312659.3"/>
</dbReference>
<dbReference type="Gene3D" id="2.30.30.140">
    <property type="match status" value="1"/>
</dbReference>
<dbReference type="GO" id="GO:0021549">
    <property type="term" value="P:cerebellum development"/>
    <property type="evidence" value="ECO:0000315"/>
    <property type="project" value="ZFIN"/>
</dbReference>
<evidence type="ECO:0000256" key="8">
    <source>
        <dbReference type="ARBA" id="ARBA00022670"/>
    </source>
</evidence>
<dbReference type="GO" id="GO:0005737">
    <property type="term" value="C:cytoplasm"/>
    <property type="evidence" value="ECO:0007669"/>
    <property type="project" value="UniProtKB-SubCell"/>
</dbReference>
<feature type="region of interest" description="Disordered" evidence="18">
    <location>
        <begin position="887"/>
        <end position="943"/>
    </location>
</feature>
<protein>
    <recommendedName>
        <fullName evidence="17">OTU domain-containing protein 4</fullName>
        <ecNumber evidence="4">3.4.19.12</ecNumber>
    </recommendedName>
</protein>